<dbReference type="OrthoDB" id="2485289at2759"/>
<name>A0A9N9K516_9GLOM</name>
<evidence type="ECO:0000313" key="2">
    <source>
        <dbReference type="Proteomes" id="UP000789759"/>
    </source>
</evidence>
<organism evidence="1 2">
    <name type="scientific">Cetraspora pellucida</name>
    <dbReference type="NCBI Taxonomy" id="1433469"/>
    <lineage>
        <taxon>Eukaryota</taxon>
        <taxon>Fungi</taxon>
        <taxon>Fungi incertae sedis</taxon>
        <taxon>Mucoromycota</taxon>
        <taxon>Glomeromycotina</taxon>
        <taxon>Glomeromycetes</taxon>
        <taxon>Diversisporales</taxon>
        <taxon>Gigasporaceae</taxon>
        <taxon>Cetraspora</taxon>
    </lineage>
</organism>
<proteinExistence type="predicted"/>
<gene>
    <name evidence="1" type="ORF">CPELLU_LOCUS18342</name>
</gene>
<accession>A0A9N9K516</accession>
<comment type="caution">
    <text evidence="1">The sequence shown here is derived from an EMBL/GenBank/DDBJ whole genome shotgun (WGS) entry which is preliminary data.</text>
</comment>
<keyword evidence="2" id="KW-1185">Reference proteome</keyword>
<reference evidence="1" key="1">
    <citation type="submission" date="2021-06" db="EMBL/GenBank/DDBJ databases">
        <authorList>
            <person name="Kallberg Y."/>
            <person name="Tangrot J."/>
            <person name="Rosling A."/>
        </authorList>
    </citation>
    <scope>NUCLEOTIDE SEQUENCE</scope>
    <source>
        <strain evidence="1">FL966</strain>
    </source>
</reference>
<evidence type="ECO:0000313" key="1">
    <source>
        <dbReference type="EMBL" id="CAG8807968.1"/>
    </source>
</evidence>
<dbReference type="EMBL" id="CAJVQA010036024">
    <property type="protein sequence ID" value="CAG8807968.1"/>
    <property type="molecule type" value="Genomic_DNA"/>
</dbReference>
<dbReference type="Proteomes" id="UP000789759">
    <property type="component" value="Unassembled WGS sequence"/>
</dbReference>
<dbReference type="AlphaFoldDB" id="A0A9N9K516"/>
<sequence>LQILNKVRKSYNKYMIKSAKQSSPKILKRHATELGIMIKENFIQNTKSKYHDQDFIELKLFEYTINN</sequence>
<protein>
    <submittedName>
        <fullName evidence="1">19641_t:CDS:1</fullName>
    </submittedName>
</protein>
<feature type="non-terminal residue" evidence="1">
    <location>
        <position position="1"/>
    </location>
</feature>